<reference evidence="1 2" key="1">
    <citation type="submission" date="2023-05" db="EMBL/GenBank/DDBJ databases">
        <title>Corynebacterium suedekumii sp. nov. and Corynebacterium breve sp. nov. isolated from raw cow's milk.</title>
        <authorList>
            <person name="Baer M.K."/>
            <person name="Mehl L."/>
            <person name="Hellmuth R."/>
            <person name="Marke G."/>
            <person name="Lipski A."/>
        </authorList>
    </citation>
    <scope>NUCLEOTIDE SEQUENCE [LARGE SCALE GENOMIC DNA]</scope>
    <source>
        <strain evidence="1 2">LM112</strain>
    </source>
</reference>
<organism evidence="1 2">
    <name type="scientific">Corynebacterium suedekumii</name>
    <dbReference type="NCBI Taxonomy" id="3049801"/>
    <lineage>
        <taxon>Bacteria</taxon>
        <taxon>Bacillati</taxon>
        <taxon>Actinomycetota</taxon>
        <taxon>Actinomycetes</taxon>
        <taxon>Mycobacteriales</taxon>
        <taxon>Corynebacteriaceae</taxon>
        <taxon>Corynebacterium</taxon>
    </lineage>
</organism>
<sequence>MADHSLKRHFTGQCARRIADLVGDRVDGEEFARAVDARIGDLELKDRVLVIARELREQLGEDYVDSLSVLVDSLGPELREDQGMFTESWYLMPVARFVEEFGLDHPRESLAAIEQITRRHTGEYAIRPYLAQWHEMTMGAVRDWARSDSHNVRRLASEGIRPRLPWAGQFAPFIADPRPVIEVIDLLIDDPSLYVRTSVANNLNDISRDHPELAVDTAVRWLAAGSERTSWIVTKGLRTLVKKCHPGALELLGAAHDPAIMVRDVAVTLTGSASAKRWRSP</sequence>
<dbReference type="RefSeq" id="WP_284874602.1">
    <property type="nucleotide sequence ID" value="NZ_CP126970.1"/>
</dbReference>
<evidence type="ECO:0000313" key="2">
    <source>
        <dbReference type="Proteomes" id="UP001238805"/>
    </source>
</evidence>
<evidence type="ECO:0000313" key="1">
    <source>
        <dbReference type="EMBL" id="WIM70009.1"/>
    </source>
</evidence>
<protein>
    <recommendedName>
        <fullName evidence="3">DNA alkylation repair enzyme</fullName>
    </recommendedName>
</protein>
<dbReference type="Proteomes" id="UP001238805">
    <property type="component" value="Chromosome"/>
</dbReference>
<dbReference type="SUPFAM" id="SSF48371">
    <property type="entry name" value="ARM repeat"/>
    <property type="match status" value="1"/>
</dbReference>
<gene>
    <name evidence="1" type="ORF">QP029_12585</name>
</gene>
<evidence type="ECO:0008006" key="3">
    <source>
        <dbReference type="Google" id="ProtNLM"/>
    </source>
</evidence>
<keyword evidence="2" id="KW-1185">Reference proteome</keyword>
<accession>A0ABY8VPB0</accession>
<dbReference type="EMBL" id="CP126970">
    <property type="protein sequence ID" value="WIM70009.1"/>
    <property type="molecule type" value="Genomic_DNA"/>
</dbReference>
<name>A0ABY8VPB0_9CORY</name>
<proteinExistence type="predicted"/>
<dbReference type="InterPro" id="IPR016024">
    <property type="entry name" value="ARM-type_fold"/>
</dbReference>
<dbReference type="Gene3D" id="1.25.40.290">
    <property type="entry name" value="ARM repeat domains"/>
    <property type="match status" value="1"/>
</dbReference>